<evidence type="ECO:0000313" key="4">
    <source>
        <dbReference type="Proteomes" id="UP000198859"/>
    </source>
</evidence>
<evidence type="ECO:0000259" key="2">
    <source>
        <dbReference type="PROSITE" id="PS50846"/>
    </source>
</evidence>
<dbReference type="PROSITE" id="PS50846">
    <property type="entry name" value="HMA_2"/>
    <property type="match status" value="1"/>
</dbReference>
<dbReference type="InterPro" id="IPR017969">
    <property type="entry name" value="Heavy-metal-associated_CS"/>
</dbReference>
<organism evidence="3 4">
    <name type="scientific">Nocardioides scoriae</name>
    <dbReference type="NCBI Taxonomy" id="642780"/>
    <lineage>
        <taxon>Bacteria</taxon>
        <taxon>Bacillati</taxon>
        <taxon>Actinomycetota</taxon>
        <taxon>Actinomycetes</taxon>
        <taxon>Propionibacteriales</taxon>
        <taxon>Nocardioidaceae</taxon>
        <taxon>Nocardioides</taxon>
    </lineage>
</organism>
<dbReference type="OrthoDB" id="9813965at2"/>
<dbReference type="InterPro" id="IPR036163">
    <property type="entry name" value="HMA_dom_sf"/>
</dbReference>
<sequence length="65" mass="6516">MSTTYDVSGMTCGHCAQAVTTEVSGITGVTGVQVDVETGKVTVEGEGFTDAQVAEAVDEAGYALA</sequence>
<dbReference type="InterPro" id="IPR006121">
    <property type="entry name" value="HMA_dom"/>
</dbReference>
<dbReference type="GO" id="GO:0046872">
    <property type="term" value="F:metal ion binding"/>
    <property type="evidence" value="ECO:0007669"/>
    <property type="project" value="UniProtKB-KW"/>
</dbReference>
<dbReference type="Gene3D" id="3.30.70.100">
    <property type="match status" value="1"/>
</dbReference>
<dbReference type="Pfam" id="PF00403">
    <property type="entry name" value="HMA"/>
    <property type="match status" value="1"/>
</dbReference>
<reference evidence="4" key="1">
    <citation type="submission" date="2016-10" db="EMBL/GenBank/DDBJ databases">
        <authorList>
            <person name="Varghese N."/>
            <person name="Submissions S."/>
        </authorList>
    </citation>
    <scope>NUCLEOTIDE SEQUENCE [LARGE SCALE GENOMIC DNA]</scope>
    <source>
        <strain evidence="4">DSM 22127</strain>
    </source>
</reference>
<keyword evidence="4" id="KW-1185">Reference proteome</keyword>
<name>A0A1H1WTZ7_9ACTN</name>
<gene>
    <name evidence="3" type="ORF">SAMN04488570_3275</name>
</gene>
<dbReference type="STRING" id="642780.SAMN04488570_3275"/>
<dbReference type="EMBL" id="LT629757">
    <property type="protein sequence ID" value="SDT00647.1"/>
    <property type="molecule type" value="Genomic_DNA"/>
</dbReference>
<dbReference type="CDD" id="cd00371">
    <property type="entry name" value="HMA"/>
    <property type="match status" value="1"/>
</dbReference>
<evidence type="ECO:0000256" key="1">
    <source>
        <dbReference type="ARBA" id="ARBA00022723"/>
    </source>
</evidence>
<dbReference type="SUPFAM" id="SSF55008">
    <property type="entry name" value="HMA, heavy metal-associated domain"/>
    <property type="match status" value="1"/>
</dbReference>
<accession>A0A1H1WTZ7</accession>
<dbReference type="PROSITE" id="PS01047">
    <property type="entry name" value="HMA_1"/>
    <property type="match status" value="1"/>
</dbReference>
<protein>
    <submittedName>
        <fullName evidence="3">Copper chaperone CopZ</fullName>
    </submittedName>
</protein>
<proteinExistence type="predicted"/>
<feature type="domain" description="HMA" evidence="2">
    <location>
        <begin position="1"/>
        <end position="65"/>
    </location>
</feature>
<dbReference type="AlphaFoldDB" id="A0A1H1WTZ7"/>
<keyword evidence="1" id="KW-0479">Metal-binding</keyword>
<dbReference type="RefSeq" id="WP_091731839.1">
    <property type="nucleotide sequence ID" value="NZ_LT629757.1"/>
</dbReference>
<evidence type="ECO:0000313" key="3">
    <source>
        <dbReference type="EMBL" id="SDT00647.1"/>
    </source>
</evidence>
<dbReference type="Proteomes" id="UP000198859">
    <property type="component" value="Chromosome I"/>
</dbReference>